<proteinExistence type="predicted"/>
<dbReference type="Pfam" id="PF02861">
    <property type="entry name" value="Clp_N"/>
    <property type="match status" value="2"/>
</dbReference>
<protein>
    <submittedName>
        <fullName evidence="4">Clp protease</fullName>
    </submittedName>
</protein>
<dbReference type="InterPro" id="IPR004176">
    <property type="entry name" value="Clp_R_N"/>
</dbReference>
<sequence length="205" mass="22717">MFERFTREARAAVVGAQEEARELGHGWIGTEHLLLAVLRRPDEPGAATLARLGLDSEAVRAASERLTDRGGDGVDETDAEVLRALGIDLAEVRRRAEETFGPGALDRLTEPPDERGGPRSVLPFRRGGRNRRHRRHLRFTPQARKSLELSLREALALKDNHIGVEHLVLGVLRSGDRLVGELFARLGLDPKTVRARVIAELRRAA</sequence>
<name>A0A2M8LP55_9ACTN</name>
<dbReference type="InterPro" id="IPR036628">
    <property type="entry name" value="Clp_N_dom_sf"/>
</dbReference>
<dbReference type="EMBL" id="PGGW01000071">
    <property type="protein sequence ID" value="PJE93743.1"/>
    <property type="molecule type" value="Genomic_DNA"/>
</dbReference>
<dbReference type="GO" id="GO:0008233">
    <property type="term" value="F:peptidase activity"/>
    <property type="evidence" value="ECO:0007669"/>
    <property type="project" value="UniProtKB-KW"/>
</dbReference>
<keyword evidence="1" id="KW-0677">Repeat</keyword>
<evidence type="ECO:0000313" key="4">
    <source>
        <dbReference type="EMBL" id="PJE93743.1"/>
    </source>
</evidence>
<gene>
    <name evidence="4" type="ORF">CUT44_31495</name>
</gene>
<keyword evidence="4" id="KW-0645">Protease</keyword>
<accession>A0A2M8LP55</accession>
<keyword evidence="4" id="KW-0378">Hydrolase</keyword>
<organism evidence="4 5">
    <name type="scientific">Streptomyces carminius</name>
    <dbReference type="NCBI Taxonomy" id="2665496"/>
    <lineage>
        <taxon>Bacteria</taxon>
        <taxon>Bacillati</taxon>
        <taxon>Actinomycetota</taxon>
        <taxon>Actinomycetes</taxon>
        <taxon>Kitasatosporales</taxon>
        <taxon>Streptomycetaceae</taxon>
        <taxon>Streptomyces</taxon>
    </lineage>
</organism>
<reference evidence="4 5" key="1">
    <citation type="submission" date="2017-11" db="EMBL/GenBank/DDBJ databases">
        <title>Streptomyces carmine sp. nov., a novel actinomycete isolated from Sophora alopecuroides in Xinjiang, China.</title>
        <authorList>
            <person name="Wang Y."/>
            <person name="Luo X."/>
            <person name="Wan C."/>
            <person name="Zhang L."/>
        </authorList>
    </citation>
    <scope>NUCLEOTIDE SEQUENCE [LARGE SCALE GENOMIC DNA]</scope>
    <source>
        <strain evidence="4 5">TRM SA0054</strain>
    </source>
</reference>
<dbReference type="InterPro" id="IPR044217">
    <property type="entry name" value="CLPT1/2"/>
</dbReference>
<feature type="region of interest" description="Disordered" evidence="2">
    <location>
        <begin position="101"/>
        <end position="133"/>
    </location>
</feature>
<dbReference type="GO" id="GO:0006508">
    <property type="term" value="P:proteolysis"/>
    <property type="evidence" value="ECO:0007669"/>
    <property type="project" value="UniProtKB-KW"/>
</dbReference>
<feature type="compositionally biased region" description="Basic and acidic residues" evidence="2">
    <location>
        <begin position="107"/>
        <end position="117"/>
    </location>
</feature>
<evidence type="ECO:0000256" key="1">
    <source>
        <dbReference type="PROSITE-ProRule" id="PRU01251"/>
    </source>
</evidence>
<dbReference type="PROSITE" id="PS51903">
    <property type="entry name" value="CLP_R"/>
    <property type="match status" value="1"/>
</dbReference>
<keyword evidence="5" id="KW-1185">Reference proteome</keyword>
<feature type="domain" description="Clp R" evidence="3">
    <location>
        <begin position="2"/>
        <end position="204"/>
    </location>
</feature>
<comment type="caution">
    <text evidence="4">The sequence shown here is derived from an EMBL/GenBank/DDBJ whole genome shotgun (WGS) entry which is preliminary data.</text>
</comment>
<dbReference type="SUPFAM" id="SSF81923">
    <property type="entry name" value="Double Clp-N motif"/>
    <property type="match status" value="2"/>
</dbReference>
<dbReference type="Gene3D" id="1.10.1780.10">
    <property type="entry name" value="Clp, N-terminal domain"/>
    <property type="match status" value="2"/>
</dbReference>
<evidence type="ECO:0000256" key="2">
    <source>
        <dbReference type="SAM" id="MobiDB-lite"/>
    </source>
</evidence>
<dbReference type="Proteomes" id="UP000230407">
    <property type="component" value="Unassembled WGS sequence"/>
</dbReference>
<dbReference type="PANTHER" id="PTHR47016:SF5">
    <property type="entry name" value="CLP DOMAIN SUPERFAMILY PROTEIN"/>
    <property type="match status" value="1"/>
</dbReference>
<dbReference type="AlphaFoldDB" id="A0A2M8LP55"/>
<evidence type="ECO:0000259" key="3">
    <source>
        <dbReference type="PROSITE" id="PS51903"/>
    </source>
</evidence>
<dbReference type="RefSeq" id="WP_100205413.1">
    <property type="nucleotide sequence ID" value="NZ_PGGW01000071.1"/>
</dbReference>
<evidence type="ECO:0000313" key="5">
    <source>
        <dbReference type="Proteomes" id="UP000230407"/>
    </source>
</evidence>
<dbReference type="PANTHER" id="PTHR47016">
    <property type="entry name" value="ATP-DEPENDENT CLP PROTEASE ATP-BINDING SUBUNIT CLPT1, CHLOROPLASTIC"/>
    <property type="match status" value="1"/>
</dbReference>